<feature type="domain" description="PapC-like C-terminal" evidence="12">
    <location>
        <begin position="781"/>
        <end position="847"/>
    </location>
</feature>
<evidence type="ECO:0000256" key="2">
    <source>
        <dbReference type="ARBA" id="ARBA00008064"/>
    </source>
</evidence>
<sequence length="864" mass="93327">MKSQNKRSLCQPCRRFSRLACFIAGQLALLGSSSLPAYASDYFNPALLERDNPGQGTTDLTVFEQDTGQLPGVYRVDIYLNNQQQDTRDVTFSMRKDAQGQESLQPCLSVAQLSEMGVKTDLYPALGEHSAQCADLRAIPQASAEFRFSAQQLLLSVPQIAIAQKARGYVAESQWDNGIPAFLLNYNLSGAASSGRGNHATDGQSQYANLRPGINAGPWRLRNYTTWNRDSSGQDKWDTVYTYASRSIIALKSQMVLGDSTSPADVFDSVPFRGAQLASDDDMVPDSLKGYAPVVRGIARTNAQVIIRQNDYVIDQRYVAPGAFEITDMFPTGGSGDLIVTIKEADGSEQIFAVPFASLPVLQREGRLKYSLTGGQYRAYDNSVERSSFMQGTVIYGLPQGFTAYGGGQYAGHYQSLALGLGKNLGDLGALSADATVARSALQNTSQETGQSWRVRYSKNIVQTGTNFAIAGYRYSTDGYYSLQETLDTWRETPLTVQTERRRNRSEMTLSQNLWEGAGSVSLSWVSQDYWNSSRTLRSVGIGYNNGWHGISYGLSYSYNINSTSGDSGNSGYHASNGRIYNKDQVFGFNLSVPLGGVTGNTYATYNVNTSQQGNTSHSAGLSGTSLADNNLSWSVQEGYGTGGTGNSGNMNADYRGTYGEVSAGYGYDQNSKRLNYGLQGGIVAHQQGVTFGQPMGETVALVEAPGAKGVGISNQTGVKTDWRGYAILPYTTPYRQNQVQLNTETLPEDVELTLTSQNVVPTRGAVVRASFDTHVGQRVLMTLLRAGGPPVPFGATVDDPAQASVQGFIVGDGGQVYLTGLADSGLLNVQWGKNAGEHCQVRFSLTKPTTDSAGVQMLNVPCQ</sequence>
<gene>
    <name evidence="14" type="ORF">IV431_18480</name>
</gene>
<keyword evidence="5 10" id="KW-1029">Fimbrium biogenesis</keyword>
<proteinExistence type="inferred from homology"/>
<dbReference type="Gene3D" id="2.60.40.3110">
    <property type="match status" value="1"/>
</dbReference>
<dbReference type="InterPro" id="IPR037224">
    <property type="entry name" value="PapC_N_sf"/>
</dbReference>
<dbReference type="Proteomes" id="UP000600307">
    <property type="component" value="Unassembled WGS sequence"/>
</dbReference>
<evidence type="ECO:0000256" key="10">
    <source>
        <dbReference type="RuleBase" id="RU003884"/>
    </source>
</evidence>
<dbReference type="InterPro" id="IPR025949">
    <property type="entry name" value="PapC-like_C"/>
</dbReference>
<feature type="signal peptide" evidence="11">
    <location>
        <begin position="1"/>
        <end position="39"/>
    </location>
</feature>
<dbReference type="PANTHER" id="PTHR30451:SF21">
    <property type="entry name" value="FIMBRIAL USHER DOMAIN-CONTAINING PROTEIN YDET-RELATED"/>
    <property type="match status" value="1"/>
</dbReference>
<evidence type="ECO:0000313" key="14">
    <source>
        <dbReference type="EMBL" id="MBF7957551.1"/>
    </source>
</evidence>
<evidence type="ECO:0000256" key="1">
    <source>
        <dbReference type="ARBA" id="ARBA00004571"/>
    </source>
</evidence>
<keyword evidence="8 10" id="KW-0472">Membrane</keyword>
<feature type="chain" id="PRO_5047014017" evidence="11">
    <location>
        <begin position="40"/>
        <end position="864"/>
    </location>
</feature>
<dbReference type="InterPro" id="IPR000015">
    <property type="entry name" value="Fimb_usher"/>
</dbReference>
<feature type="domain" description="PapC N-terminal" evidence="13">
    <location>
        <begin position="42"/>
        <end position="189"/>
    </location>
</feature>
<dbReference type="SUPFAM" id="SSF141729">
    <property type="entry name" value="FimD N-terminal domain-like"/>
    <property type="match status" value="1"/>
</dbReference>
<dbReference type="RefSeq" id="WP_195817774.1">
    <property type="nucleotide sequence ID" value="NZ_JADOBH010000004.1"/>
</dbReference>
<dbReference type="Pfam" id="PF00577">
    <property type="entry name" value="Usher"/>
    <property type="match status" value="1"/>
</dbReference>
<evidence type="ECO:0000256" key="6">
    <source>
        <dbReference type="ARBA" id="ARBA00022692"/>
    </source>
</evidence>
<evidence type="ECO:0000256" key="7">
    <source>
        <dbReference type="ARBA" id="ARBA00022729"/>
    </source>
</evidence>
<dbReference type="EMBL" id="JADOBH010000004">
    <property type="protein sequence ID" value="MBF7957551.1"/>
    <property type="molecule type" value="Genomic_DNA"/>
</dbReference>
<evidence type="ECO:0000256" key="8">
    <source>
        <dbReference type="ARBA" id="ARBA00023136"/>
    </source>
</evidence>
<evidence type="ECO:0000256" key="11">
    <source>
        <dbReference type="SAM" id="SignalP"/>
    </source>
</evidence>
<dbReference type="InterPro" id="IPR042186">
    <property type="entry name" value="FimD_plug_dom"/>
</dbReference>
<dbReference type="Pfam" id="PF13953">
    <property type="entry name" value="PapC_C"/>
    <property type="match status" value="1"/>
</dbReference>
<keyword evidence="3 10" id="KW-0813">Transport</keyword>
<dbReference type="InterPro" id="IPR018030">
    <property type="entry name" value="Fimbrial_membr_usher_CS"/>
</dbReference>
<keyword evidence="7 11" id="KW-0732">Signal</keyword>
<dbReference type="PROSITE" id="PS01151">
    <property type="entry name" value="FIMBRIAL_USHER"/>
    <property type="match status" value="1"/>
</dbReference>
<reference evidence="14 15" key="1">
    <citation type="submission" date="2020-11" db="EMBL/GenBank/DDBJ databases">
        <title>Taxonomic investigation of Rahnella spp.</title>
        <authorList>
            <person name="Lee S.D."/>
        </authorList>
    </citation>
    <scope>NUCLEOTIDE SEQUENCE [LARGE SCALE GENOMIC DNA]</scope>
    <source>
        <strain evidence="14 15">SAP-10</strain>
    </source>
</reference>
<dbReference type="Gene3D" id="2.60.40.2070">
    <property type="match status" value="1"/>
</dbReference>
<evidence type="ECO:0000259" key="13">
    <source>
        <dbReference type="Pfam" id="PF13954"/>
    </source>
</evidence>
<evidence type="ECO:0000256" key="3">
    <source>
        <dbReference type="ARBA" id="ARBA00022448"/>
    </source>
</evidence>
<dbReference type="Pfam" id="PF13954">
    <property type="entry name" value="PapC_N"/>
    <property type="match status" value="1"/>
</dbReference>
<keyword evidence="4" id="KW-1134">Transmembrane beta strand</keyword>
<comment type="subcellular location">
    <subcellularLocation>
        <location evidence="1 10">Cell outer membrane</location>
        <topology evidence="1 10">Multi-pass membrane protein</topology>
    </subcellularLocation>
</comment>
<keyword evidence="9 10" id="KW-0998">Cell outer membrane</keyword>
<comment type="caution">
    <text evidence="14">The sequence shown here is derived from an EMBL/GenBank/DDBJ whole genome shotgun (WGS) entry which is preliminary data.</text>
</comment>
<dbReference type="Gene3D" id="3.10.20.410">
    <property type="match status" value="1"/>
</dbReference>
<accession>A0ABS0DUJ6</accession>
<dbReference type="PANTHER" id="PTHR30451">
    <property type="entry name" value="OUTER MEMBRANE USHER PROTEIN"/>
    <property type="match status" value="1"/>
</dbReference>
<evidence type="ECO:0000313" key="15">
    <source>
        <dbReference type="Proteomes" id="UP000600307"/>
    </source>
</evidence>
<keyword evidence="6 10" id="KW-0812">Transmembrane</keyword>
<evidence type="ECO:0000256" key="5">
    <source>
        <dbReference type="ARBA" id="ARBA00022558"/>
    </source>
</evidence>
<dbReference type="InterPro" id="IPR043142">
    <property type="entry name" value="PapC-like_C_sf"/>
</dbReference>
<organism evidence="14 15">
    <name type="scientific">Rahnella victoriana</name>
    <dbReference type="NCBI Taxonomy" id="1510570"/>
    <lineage>
        <taxon>Bacteria</taxon>
        <taxon>Pseudomonadati</taxon>
        <taxon>Pseudomonadota</taxon>
        <taxon>Gammaproteobacteria</taxon>
        <taxon>Enterobacterales</taxon>
        <taxon>Yersiniaceae</taxon>
        <taxon>Rahnella</taxon>
    </lineage>
</organism>
<protein>
    <submittedName>
        <fullName evidence="14">Fimbrial biogenesis outer membrane usher protein</fullName>
    </submittedName>
</protein>
<name>A0ABS0DUJ6_9GAMM</name>
<keyword evidence="15" id="KW-1185">Reference proteome</keyword>
<evidence type="ECO:0000256" key="9">
    <source>
        <dbReference type="ARBA" id="ARBA00023237"/>
    </source>
</evidence>
<dbReference type="Gene3D" id="2.60.40.2610">
    <property type="entry name" value="Outer membrane usher protein FimD, plug domain"/>
    <property type="match status" value="1"/>
</dbReference>
<evidence type="ECO:0000259" key="12">
    <source>
        <dbReference type="Pfam" id="PF13953"/>
    </source>
</evidence>
<comment type="similarity">
    <text evidence="2 10">Belongs to the fimbrial export usher family.</text>
</comment>
<evidence type="ECO:0000256" key="4">
    <source>
        <dbReference type="ARBA" id="ARBA00022452"/>
    </source>
</evidence>
<dbReference type="InterPro" id="IPR025885">
    <property type="entry name" value="PapC_N"/>
</dbReference>